<gene>
    <name evidence="1" type="ORF">IQ276_09165</name>
</gene>
<dbReference type="RefSeq" id="WP_189525323.1">
    <property type="nucleotide sequence ID" value="NZ_JADEXS020000002.1"/>
</dbReference>
<evidence type="ECO:0000313" key="2">
    <source>
        <dbReference type="Proteomes" id="UP000622533"/>
    </source>
</evidence>
<dbReference type="EMBL" id="JADEXS010000089">
    <property type="protein sequence ID" value="MBE9022589.1"/>
    <property type="molecule type" value="Genomic_DNA"/>
</dbReference>
<sequence length="81" mass="9248">MLNRRFGTRRSLLLCTSLIAPPQAQSSSYRCRFSLFRTVFQRNCWGRLRAVVGGSKAIALSAFLTKFHNTSQYKNKFLSQG</sequence>
<dbReference type="AlphaFoldDB" id="A0A8J7DFS0"/>
<comment type="caution">
    <text evidence="1">The sequence shown here is derived from an EMBL/GenBank/DDBJ whole genome shotgun (WGS) entry which is preliminary data.</text>
</comment>
<accession>A0A8J7DFS0</accession>
<name>A0A8J7DFS0_DESMC</name>
<protein>
    <submittedName>
        <fullName evidence="1">Uncharacterized protein</fullName>
    </submittedName>
</protein>
<evidence type="ECO:0000313" key="1">
    <source>
        <dbReference type="EMBL" id="MBE9022589.1"/>
    </source>
</evidence>
<dbReference type="Proteomes" id="UP000622533">
    <property type="component" value="Unassembled WGS sequence"/>
</dbReference>
<reference evidence="1" key="1">
    <citation type="submission" date="2020-10" db="EMBL/GenBank/DDBJ databases">
        <authorList>
            <person name="Castelo-Branco R."/>
            <person name="Eusebio N."/>
            <person name="Adriana R."/>
            <person name="Vieira A."/>
            <person name="Brugerolle De Fraissinette N."/>
            <person name="Rezende De Castro R."/>
            <person name="Schneider M.P."/>
            <person name="Vasconcelos V."/>
            <person name="Leao P.N."/>
        </authorList>
    </citation>
    <scope>NUCLEOTIDE SEQUENCE</scope>
    <source>
        <strain evidence="1">LEGE 12446</strain>
    </source>
</reference>
<proteinExistence type="predicted"/>
<organism evidence="1 2">
    <name type="scientific">Desmonostoc muscorum LEGE 12446</name>
    <dbReference type="NCBI Taxonomy" id="1828758"/>
    <lineage>
        <taxon>Bacteria</taxon>
        <taxon>Bacillati</taxon>
        <taxon>Cyanobacteriota</taxon>
        <taxon>Cyanophyceae</taxon>
        <taxon>Nostocales</taxon>
        <taxon>Nostocaceae</taxon>
        <taxon>Desmonostoc</taxon>
    </lineage>
</organism>
<keyword evidence="2" id="KW-1185">Reference proteome</keyword>